<organism evidence="1 2">
    <name type="scientific">Avena sativa</name>
    <name type="common">Oat</name>
    <dbReference type="NCBI Taxonomy" id="4498"/>
    <lineage>
        <taxon>Eukaryota</taxon>
        <taxon>Viridiplantae</taxon>
        <taxon>Streptophyta</taxon>
        <taxon>Embryophyta</taxon>
        <taxon>Tracheophyta</taxon>
        <taxon>Spermatophyta</taxon>
        <taxon>Magnoliopsida</taxon>
        <taxon>Liliopsida</taxon>
        <taxon>Poales</taxon>
        <taxon>Poaceae</taxon>
        <taxon>BOP clade</taxon>
        <taxon>Pooideae</taxon>
        <taxon>Poodae</taxon>
        <taxon>Poeae</taxon>
        <taxon>Poeae Chloroplast Group 1 (Aveneae type)</taxon>
        <taxon>Aveninae</taxon>
        <taxon>Avena</taxon>
    </lineage>
</organism>
<protein>
    <submittedName>
        <fullName evidence="1">Uncharacterized protein</fullName>
    </submittedName>
</protein>
<keyword evidence="2" id="KW-1185">Reference proteome</keyword>
<evidence type="ECO:0000313" key="2">
    <source>
        <dbReference type="Proteomes" id="UP001732700"/>
    </source>
</evidence>
<sequence length="515" mass="58158">MCISQLRMDRRTFSILCEMVRDVGGLEGSRNMSLEEIVASFLYILSHHFKNRTVGNFFYRSPESVSRNFNACLLAVLKLHHLLLKKPEPIPEDCIDGRWKYFKNCLGALDGTHIKVTAPANLKGRYRSRLGDIDTNVLGVCAPDMQFIYVLPGWEGSAHDGRVLRDAITRPNGLRIPEDQYYLVDAGYTNARGFLAPYRGQRYHLGGWTPRNKRTWTSAEDDELIKALYELSLDPRWKGEGGFKNGYSTVIEKILAEKCPGCGLTAIPHIESRVRHFRKKYGAIEVMLSRSGFTWDGNRHMIQCEKAQYDAHCKINKEAKGLYGVSFPYFEKLCAIYSKDIATGEGAEGFDEAVTNLAIEIDAEERERGEEDRMSRETSRRFVDSQSHSLDTSSSAKRPRKVAGPRKAAQTDPIVIMLEDVNHQLNAVSQHVGTMAVVAEREATLHEKAVHEDPNQKLKENAISELHKLGFAGSDIVDAAIVFAKAPEQMQMMMALPDILRREYVLKMLKNEAGR</sequence>
<name>A0ACD5X3B6_AVESA</name>
<evidence type="ECO:0000313" key="1">
    <source>
        <dbReference type="EnsemblPlants" id="AVESA.00010b.r2.4DG0732270.1.CDS"/>
    </source>
</evidence>
<reference evidence="1" key="2">
    <citation type="submission" date="2025-09" db="UniProtKB">
        <authorList>
            <consortium name="EnsemblPlants"/>
        </authorList>
    </citation>
    <scope>IDENTIFICATION</scope>
</reference>
<accession>A0ACD5X3B6</accession>
<dbReference type="Proteomes" id="UP001732700">
    <property type="component" value="Chromosome 4D"/>
</dbReference>
<reference evidence="1" key="1">
    <citation type="submission" date="2021-05" db="EMBL/GenBank/DDBJ databases">
        <authorList>
            <person name="Scholz U."/>
            <person name="Mascher M."/>
            <person name="Fiebig A."/>
        </authorList>
    </citation>
    <scope>NUCLEOTIDE SEQUENCE [LARGE SCALE GENOMIC DNA]</scope>
</reference>
<dbReference type="EnsemblPlants" id="AVESA.00010b.r2.4DG0732270.1">
    <property type="protein sequence ID" value="AVESA.00010b.r2.4DG0732270.1.CDS"/>
    <property type="gene ID" value="AVESA.00010b.r2.4DG0732270"/>
</dbReference>
<proteinExistence type="predicted"/>